<comment type="similarity">
    <text evidence="1">Belongs to the short-chain dehydrogenases/reductases (SDR) family.</text>
</comment>
<evidence type="ECO:0000256" key="1">
    <source>
        <dbReference type="ARBA" id="ARBA00006484"/>
    </source>
</evidence>
<dbReference type="SUPFAM" id="SSF51735">
    <property type="entry name" value="NAD(P)-binding Rossmann-fold domains"/>
    <property type="match status" value="1"/>
</dbReference>
<evidence type="ECO:0000256" key="2">
    <source>
        <dbReference type="ARBA" id="ARBA00022857"/>
    </source>
</evidence>
<dbReference type="InterPro" id="IPR002347">
    <property type="entry name" value="SDR_fam"/>
</dbReference>
<reference evidence="4 5" key="1">
    <citation type="journal article" date="2012" name="PLoS Pathog.">
        <title>Diverse lifestyles and strategies of plant pathogenesis encoded in the genomes of eighteen Dothideomycetes fungi.</title>
        <authorList>
            <person name="Ohm R.A."/>
            <person name="Feau N."/>
            <person name="Henrissat B."/>
            <person name="Schoch C.L."/>
            <person name="Horwitz B.A."/>
            <person name="Barry K.W."/>
            <person name="Condon B.J."/>
            <person name="Copeland A.C."/>
            <person name="Dhillon B."/>
            <person name="Glaser F."/>
            <person name="Hesse C.N."/>
            <person name="Kosti I."/>
            <person name="LaButti K."/>
            <person name="Lindquist E.A."/>
            <person name="Lucas S."/>
            <person name="Salamov A.A."/>
            <person name="Bradshaw R.E."/>
            <person name="Ciuffetti L."/>
            <person name="Hamelin R.C."/>
            <person name="Kema G.H.J."/>
            <person name="Lawrence C."/>
            <person name="Scott J.A."/>
            <person name="Spatafora J.W."/>
            <person name="Turgeon B.G."/>
            <person name="de Wit P.J.G.M."/>
            <person name="Zhong S."/>
            <person name="Goodwin S.B."/>
            <person name="Grigoriev I.V."/>
        </authorList>
    </citation>
    <scope>NUCLEOTIDE SEQUENCE [LARGE SCALE GENOMIC DNA]</scope>
    <source>
        <strain evidence="5">28A</strain>
    </source>
</reference>
<evidence type="ECO:0000313" key="4">
    <source>
        <dbReference type="EMBL" id="EOA87470.1"/>
    </source>
</evidence>
<dbReference type="OrthoDB" id="1669814at2759"/>
<keyword evidence="2" id="KW-0521">NADP</keyword>
<dbReference type="PROSITE" id="PS00061">
    <property type="entry name" value="ADH_SHORT"/>
    <property type="match status" value="1"/>
</dbReference>
<dbReference type="PRINTS" id="PR00081">
    <property type="entry name" value="GDHRDH"/>
</dbReference>
<dbReference type="InterPro" id="IPR036291">
    <property type="entry name" value="NAD(P)-bd_dom_sf"/>
</dbReference>
<name>R0IRG4_EXST2</name>
<dbReference type="HOGENOM" id="CLU_010194_1_0_1"/>
<dbReference type="GeneID" id="19402267"/>
<dbReference type="InterPro" id="IPR020904">
    <property type="entry name" value="Sc_DH/Rdtase_CS"/>
</dbReference>
<dbReference type="Gene3D" id="3.40.50.720">
    <property type="entry name" value="NAD(P)-binding Rossmann-like Domain"/>
    <property type="match status" value="1"/>
</dbReference>
<accession>R0IRG4</accession>
<evidence type="ECO:0000313" key="5">
    <source>
        <dbReference type="Proteomes" id="UP000016935"/>
    </source>
</evidence>
<dbReference type="GO" id="GO:0016491">
    <property type="term" value="F:oxidoreductase activity"/>
    <property type="evidence" value="ECO:0007669"/>
    <property type="project" value="UniProtKB-KW"/>
</dbReference>
<dbReference type="CDD" id="cd05233">
    <property type="entry name" value="SDR_c"/>
    <property type="match status" value="1"/>
</dbReference>
<gene>
    <name evidence="4" type="ORF">SETTUDRAFT_19988</name>
</gene>
<dbReference type="Pfam" id="PF13561">
    <property type="entry name" value="adh_short_C2"/>
    <property type="match status" value="1"/>
</dbReference>
<proteinExistence type="inferred from homology"/>
<dbReference type="PANTHER" id="PTHR43180:SF63">
    <property type="entry name" value="DEHYDROGENASE_REDUCTASE FAMILY PROTEIN, PUTATIVE (AFU_ORTHOLOGUE AFUA_6G03520)-RELATED"/>
    <property type="match status" value="1"/>
</dbReference>
<dbReference type="AlphaFoldDB" id="R0IRG4"/>
<dbReference type="PANTHER" id="PTHR43180">
    <property type="entry name" value="3-OXOACYL-(ACYL-CARRIER-PROTEIN) REDUCTASE (AFU_ORTHOLOGUE AFUA_6G11210)"/>
    <property type="match status" value="1"/>
</dbReference>
<dbReference type="eggNOG" id="KOG0725">
    <property type="taxonomic scope" value="Eukaryota"/>
</dbReference>
<reference evidence="4 5" key="2">
    <citation type="journal article" date="2013" name="PLoS Genet.">
        <title>Comparative genome structure, secondary metabolite, and effector coding capacity across Cochliobolus pathogens.</title>
        <authorList>
            <person name="Condon B.J."/>
            <person name="Leng Y."/>
            <person name="Wu D."/>
            <person name="Bushley K.E."/>
            <person name="Ohm R.A."/>
            <person name="Otillar R."/>
            <person name="Martin J."/>
            <person name="Schackwitz W."/>
            <person name="Grimwood J."/>
            <person name="MohdZainudin N."/>
            <person name="Xue C."/>
            <person name="Wang R."/>
            <person name="Manning V.A."/>
            <person name="Dhillon B."/>
            <person name="Tu Z.J."/>
            <person name="Steffenson B.J."/>
            <person name="Salamov A."/>
            <person name="Sun H."/>
            <person name="Lowry S."/>
            <person name="LaButti K."/>
            <person name="Han J."/>
            <person name="Copeland A."/>
            <person name="Lindquist E."/>
            <person name="Barry K."/>
            <person name="Schmutz J."/>
            <person name="Baker S.E."/>
            <person name="Ciuffetti L.M."/>
            <person name="Grigoriev I.V."/>
            <person name="Zhong S."/>
            <person name="Turgeon B.G."/>
        </authorList>
    </citation>
    <scope>NUCLEOTIDE SEQUENCE [LARGE SCALE GENOMIC DNA]</scope>
    <source>
        <strain evidence="5">28A</strain>
    </source>
</reference>
<dbReference type="Proteomes" id="UP000016935">
    <property type="component" value="Unassembled WGS sequence"/>
</dbReference>
<keyword evidence="5" id="KW-1185">Reference proteome</keyword>
<dbReference type="STRING" id="671987.R0IRG4"/>
<sequence length="271" mass="28568">MSATLTGIARRIYAVTGGASGMGAAAVRELARQKAGAIWIADWNDGPFKDFTAELKSINSETKVYTTKVDVSDSKAVDAWMDKVVEGSGGLHGAINLAGLAQNPPAAEEWLTGKAPGILFESDNDINRVTAVNWQGIVYSTRAQVRAMMKMPEGSNPAIVNIASLASFMHAPQIFTYCATKAAVAHLSIQVGADVGRFGIRCNAVSPGLINTPMLPTFAGGKKQLEEQQKPGGLFANPIDSAHISKVMVWLLSDTASHVNGINMLVGATTP</sequence>
<dbReference type="EMBL" id="KB908592">
    <property type="protein sequence ID" value="EOA87470.1"/>
    <property type="molecule type" value="Genomic_DNA"/>
</dbReference>
<keyword evidence="3" id="KW-0560">Oxidoreductase</keyword>
<protein>
    <submittedName>
        <fullName evidence="4">Uncharacterized protein</fullName>
    </submittedName>
</protein>
<evidence type="ECO:0000256" key="3">
    <source>
        <dbReference type="ARBA" id="ARBA00023002"/>
    </source>
</evidence>
<dbReference type="RefSeq" id="XP_008024980.1">
    <property type="nucleotide sequence ID" value="XM_008026789.1"/>
</dbReference>
<organism evidence="4 5">
    <name type="scientific">Exserohilum turcicum (strain 28A)</name>
    <name type="common">Northern leaf blight fungus</name>
    <name type="synonym">Setosphaeria turcica</name>
    <dbReference type="NCBI Taxonomy" id="671987"/>
    <lineage>
        <taxon>Eukaryota</taxon>
        <taxon>Fungi</taxon>
        <taxon>Dikarya</taxon>
        <taxon>Ascomycota</taxon>
        <taxon>Pezizomycotina</taxon>
        <taxon>Dothideomycetes</taxon>
        <taxon>Pleosporomycetidae</taxon>
        <taxon>Pleosporales</taxon>
        <taxon>Pleosporineae</taxon>
        <taxon>Pleosporaceae</taxon>
        <taxon>Exserohilum</taxon>
    </lineage>
</organism>